<organism evidence="1 2">
    <name type="scientific">Yersinia enterocolitica LC20</name>
    <dbReference type="NCBI Taxonomy" id="1443113"/>
    <lineage>
        <taxon>Bacteria</taxon>
        <taxon>Pseudomonadati</taxon>
        <taxon>Pseudomonadota</taxon>
        <taxon>Gammaproteobacteria</taxon>
        <taxon>Enterobacterales</taxon>
        <taxon>Yersiniaceae</taxon>
        <taxon>Yersinia</taxon>
    </lineage>
</organism>
<dbReference type="InterPro" id="IPR009610">
    <property type="entry name" value="CbtA_toxin"/>
</dbReference>
<accession>A0A7U4GD91</accession>
<dbReference type="AlphaFoldDB" id="A0A7U4GD91"/>
<proteinExistence type="predicted"/>
<dbReference type="KEGG" id="yel:LC20_01057"/>
<dbReference type="Proteomes" id="UP000230961">
    <property type="component" value="Chromosome"/>
</dbReference>
<protein>
    <recommendedName>
        <fullName evidence="3">Toxin YkfI</fullName>
    </recommendedName>
</protein>
<evidence type="ECO:0000313" key="2">
    <source>
        <dbReference type="Proteomes" id="UP000230961"/>
    </source>
</evidence>
<sequence length="94" mass="10377">MQTPQFWQATASALLARHYGLMLNDTDFCDEACVEALQNAGIKPFEAINDLVDKYHLTHLNDSAYRPRSPYLNASDELIASLEAGVTLGVISHP</sequence>
<dbReference type="EMBL" id="CP007448">
    <property type="protein sequence ID" value="AHM72313.1"/>
    <property type="molecule type" value="Genomic_DNA"/>
</dbReference>
<evidence type="ECO:0008006" key="3">
    <source>
        <dbReference type="Google" id="ProtNLM"/>
    </source>
</evidence>
<dbReference type="Pfam" id="PF06755">
    <property type="entry name" value="CbtA_toxin"/>
    <property type="match status" value="1"/>
</dbReference>
<gene>
    <name evidence="1" type="ORF">LC20_01057</name>
</gene>
<evidence type="ECO:0000313" key="1">
    <source>
        <dbReference type="EMBL" id="AHM72313.1"/>
    </source>
</evidence>
<reference evidence="1 2" key="1">
    <citation type="submission" date="2017-11" db="EMBL/GenBank/DDBJ databases">
        <title>The complete genome sequence and comparative genome analysis of Yersinia enterocolitica strain LC20.</title>
        <authorList>
            <person name="Shi G."/>
            <person name="Su M."/>
            <person name="Liang J."/>
            <person name="Gu W."/>
            <person name="Xiao Y."/>
            <person name="Zhang Z."/>
            <person name="Qiu H."/>
            <person name="Duan R."/>
            <person name="Zhang Z."/>
            <person name="Li Y."/>
            <person name="Zhang X."/>
            <person name="Ling Y."/>
            <person name="Song L."/>
            <person name="Chen M."/>
            <person name="Zhao Y."/>
            <person name="Wu J."/>
            <person name="Jing H."/>
            <person name="Xiao J."/>
            <person name="Wang X."/>
        </authorList>
    </citation>
    <scope>NUCLEOTIDE SEQUENCE [LARGE SCALE GENOMIC DNA]</scope>
    <source>
        <strain evidence="1 2">LC20</strain>
    </source>
</reference>
<name>A0A7U4GD91_YEREN</name>